<organism evidence="3 4">
    <name type="scientific">Treponema vincentii ATCC 35580</name>
    <dbReference type="NCBI Taxonomy" id="596324"/>
    <lineage>
        <taxon>Bacteria</taxon>
        <taxon>Pseudomonadati</taxon>
        <taxon>Spirochaetota</taxon>
        <taxon>Spirochaetia</taxon>
        <taxon>Spirochaetales</taxon>
        <taxon>Treponemataceae</taxon>
        <taxon>Treponema</taxon>
    </lineage>
</organism>
<protein>
    <recommendedName>
        <fullName evidence="2">DUF1858 domain-containing protein</fullName>
    </recommendedName>
</protein>
<evidence type="ECO:0000313" key="4">
    <source>
        <dbReference type="Proteomes" id="UP000004509"/>
    </source>
</evidence>
<name>C8PRV0_9SPIR</name>
<accession>C8PRV0</accession>
<dbReference type="SUPFAM" id="SSF53850">
    <property type="entry name" value="Periplasmic binding protein-like II"/>
    <property type="match status" value="1"/>
</dbReference>
<evidence type="ECO:0000313" key="3">
    <source>
        <dbReference type="EMBL" id="EEV19867.1"/>
    </source>
</evidence>
<dbReference type="SUPFAM" id="SSF140683">
    <property type="entry name" value="SP0561-like"/>
    <property type="match status" value="1"/>
</dbReference>
<dbReference type="PANTHER" id="PTHR30006:SF2">
    <property type="entry name" value="ABC TRANSPORTER SUBSTRATE-BINDING PROTEIN"/>
    <property type="match status" value="1"/>
</dbReference>
<feature type="domain" description="DUF1858" evidence="2">
    <location>
        <begin position="6"/>
        <end position="61"/>
    </location>
</feature>
<dbReference type="RefSeq" id="WP_006189317.1">
    <property type="nucleotide sequence ID" value="NZ_ACYH01000048.1"/>
</dbReference>
<dbReference type="GO" id="GO:0030975">
    <property type="term" value="F:thiamine binding"/>
    <property type="evidence" value="ECO:0007669"/>
    <property type="project" value="TreeGrafter"/>
</dbReference>
<sequence length="436" mass="49420">MNNYFTMDETVFDVTERYPEIIRYLAGKGFTPLTNPMMRKLMGKKITLEKAFLSKKLDVDSCERELVEIIEQNASTGFAHIDLSLKTRNDNRIEPEDGKKTVRIEGVLPCPIRIPLLESFESFYSGYVKAHKEDMEKENYKIQYDLRSANLGIDWIIDQARTGKKENLPDVLLSAGFELFFDKKLMGSFIENKEFHCALDTVNKDFCNDYIDLRDEKKNYAIIGVVPAIMIVNTALLNGRKMPEIWEDILSPEFEHSVAIPFGDLDLFNSVVLNIYARFGDEGIKKLGKACSTYMHPAQMVKGGNAAAAQPVVSISPYFFSQMIKEQTALKTVWPKDGAIVAPIFMLVKKDTEELTKDFVSFFLSEKTGTVFARSGFFPSTNPAVDNRLSDDKKFSWVGWDFIYRNDIGALLEKLKPILKPLLGVPAAVFKDSPVL</sequence>
<gene>
    <name evidence="3" type="ORF">TREVI0001_0735</name>
</gene>
<evidence type="ECO:0000256" key="1">
    <source>
        <dbReference type="ARBA" id="ARBA00022729"/>
    </source>
</evidence>
<dbReference type="AlphaFoldDB" id="C8PRV0"/>
<dbReference type="GO" id="GO:0030288">
    <property type="term" value="C:outer membrane-bounded periplasmic space"/>
    <property type="evidence" value="ECO:0007669"/>
    <property type="project" value="TreeGrafter"/>
</dbReference>
<dbReference type="eggNOG" id="COG1840">
    <property type="taxonomic scope" value="Bacteria"/>
</dbReference>
<dbReference type="GO" id="GO:0030976">
    <property type="term" value="F:thiamine pyrophosphate binding"/>
    <property type="evidence" value="ECO:0007669"/>
    <property type="project" value="TreeGrafter"/>
</dbReference>
<reference evidence="3 4" key="1">
    <citation type="submission" date="2009-07" db="EMBL/GenBank/DDBJ databases">
        <authorList>
            <person name="Madupu R."/>
            <person name="Sebastian Y."/>
            <person name="Durkin A.S."/>
            <person name="Torralba M."/>
            <person name="Methe B."/>
            <person name="Sutton G.G."/>
            <person name="Strausberg R.L."/>
            <person name="Nelson K.E."/>
        </authorList>
    </citation>
    <scope>NUCLEOTIDE SEQUENCE [LARGE SCALE GENOMIC DNA]</scope>
    <source>
        <strain evidence="3 4">ATCC 35580</strain>
    </source>
</reference>
<dbReference type="Gene3D" id="3.40.190.10">
    <property type="entry name" value="Periplasmic binding protein-like II"/>
    <property type="match status" value="2"/>
</dbReference>
<dbReference type="STRING" id="596324.TREVI0001_0735"/>
<dbReference type="Pfam" id="PF13343">
    <property type="entry name" value="SBP_bac_6"/>
    <property type="match status" value="1"/>
</dbReference>
<dbReference type="PANTHER" id="PTHR30006">
    <property type="entry name" value="THIAMINE-BINDING PERIPLASMIC PROTEIN-RELATED"/>
    <property type="match status" value="1"/>
</dbReference>
<keyword evidence="1" id="KW-0732">Signal</keyword>
<dbReference type="InterPro" id="IPR015077">
    <property type="entry name" value="DUF1858"/>
</dbReference>
<dbReference type="OrthoDB" id="9766989at2"/>
<dbReference type="Gene3D" id="1.10.3910.10">
    <property type="entry name" value="SP0561-like"/>
    <property type="match status" value="1"/>
</dbReference>
<dbReference type="GO" id="GO:0015888">
    <property type="term" value="P:thiamine transport"/>
    <property type="evidence" value="ECO:0007669"/>
    <property type="project" value="TreeGrafter"/>
</dbReference>
<dbReference type="EMBL" id="ACYH01000048">
    <property type="protein sequence ID" value="EEV19867.1"/>
    <property type="molecule type" value="Genomic_DNA"/>
</dbReference>
<proteinExistence type="predicted"/>
<dbReference type="InterPro" id="IPR038062">
    <property type="entry name" value="ScdA-like_N_sf"/>
</dbReference>
<evidence type="ECO:0000259" key="2">
    <source>
        <dbReference type="Pfam" id="PF08984"/>
    </source>
</evidence>
<comment type="caution">
    <text evidence="3">The sequence shown here is derived from an EMBL/GenBank/DDBJ whole genome shotgun (WGS) entry which is preliminary data.</text>
</comment>
<dbReference type="Pfam" id="PF08984">
    <property type="entry name" value="DUF1858"/>
    <property type="match status" value="1"/>
</dbReference>
<dbReference type="Proteomes" id="UP000004509">
    <property type="component" value="Unassembled WGS sequence"/>
</dbReference>